<evidence type="ECO:0000313" key="3">
    <source>
        <dbReference type="Proteomes" id="UP001160334"/>
    </source>
</evidence>
<sequence length="544" mass="60837">MATVETINFDAVFSEIAGRLEADRERRLTPPLVRLWDGDMNLRGVCSQLNSASFQFVDNETGTGVIEIPFDHYLAKWLRATNERKKNVIVTADSDGARWSGTMKRLEFVKDDKGRQFVRVTFLSDYEHLKNIVVYSNPYMPPEIQFPTRWVIFGQARWCLKTTLHLNLLRLNTSAWILPDNPMDLAGWFDLDQSNWTQVVKPDLTPDTSVGAIVFSRFKNMHEVSRKTVADAQLSWEYRRYLKGDPEPWPGANLRHGTIVWDLVDKSGWNTGTSFGGNLFAGLIREFTSIGSNGLDESLETVNDPNVPGSYYAPGVLGTEPSMPAVVFRDGEHTAIQESTFIHEPPGPVGVIAGGHSMPGINESIRATIQMAGDAVAMVPGLPPVGGIADSLISPIFMDVFGAFGKHRNGQRATELGAFHYFERFQDGADRAYTLAWLLAMRTGMWETREINSVAVRIANGAPWRIGQNGFGHFFVGDRVGFALQSMSGRIIVERVSELTLSLDRDKPPTWEIQIGERQHNDSVIELFEKFQDIRGLLQELGVT</sequence>
<dbReference type="EMBL" id="JARXVC010000001">
    <property type="protein sequence ID" value="MDH6279336.1"/>
    <property type="molecule type" value="Genomic_DNA"/>
</dbReference>
<name>A0ABT6M6F4_9NOCA</name>
<dbReference type="Pfam" id="PF14594">
    <property type="entry name" value="Sipho_Gp37"/>
    <property type="match status" value="1"/>
</dbReference>
<keyword evidence="3" id="KW-1185">Reference proteome</keyword>
<comment type="caution">
    <text evidence="2">The sequence shown here is derived from an EMBL/GenBank/DDBJ whole genome shotgun (WGS) entry which is preliminary data.</text>
</comment>
<evidence type="ECO:0000313" key="2">
    <source>
        <dbReference type="EMBL" id="MDH6279336.1"/>
    </source>
</evidence>
<gene>
    <name evidence="2" type="ORF">M2280_000541</name>
</gene>
<feature type="domain" description="Gp28/Gp37-like" evidence="1">
    <location>
        <begin position="33"/>
        <end position="517"/>
    </location>
</feature>
<reference evidence="2 3" key="1">
    <citation type="submission" date="2023-04" db="EMBL/GenBank/DDBJ databases">
        <title>Forest soil microbial communities from Buena Vista Peninsula, Colon Province, Panama.</title>
        <authorList>
            <person name="Bouskill N."/>
        </authorList>
    </citation>
    <scope>NUCLEOTIDE SEQUENCE [LARGE SCALE GENOMIC DNA]</scope>
    <source>
        <strain evidence="2 3">CFH S0262</strain>
    </source>
</reference>
<dbReference type="InterPro" id="IPR029432">
    <property type="entry name" value="Gp28/Gp37-like_dom"/>
</dbReference>
<protein>
    <recommendedName>
        <fullName evidence="1">Gp28/Gp37-like domain-containing protein</fullName>
    </recommendedName>
</protein>
<dbReference type="RefSeq" id="WP_280758704.1">
    <property type="nucleotide sequence ID" value="NZ_JARXVC010000001.1"/>
</dbReference>
<evidence type="ECO:0000259" key="1">
    <source>
        <dbReference type="Pfam" id="PF14594"/>
    </source>
</evidence>
<organism evidence="2 3">
    <name type="scientific">Prescottella agglutinans</name>
    <dbReference type="NCBI Taxonomy" id="1644129"/>
    <lineage>
        <taxon>Bacteria</taxon>
        <taxon>Bacillati</taxon>
        <taxon>Actinomycetota</taxon>
        <taxon>Actinomycetes</taxon>
        <taxon>Mycobacteriales</taxon>
        <taxon>Nocardiaceae</taxon>
        <taxon>Prescottella</taxon>
    </lineage>
</organism>
<dbReference type="Proteomes" id="UP001160334">
    <property type="component" value="Unassembled WGS sequence"/>
</dbReference>
<proteinExistence type="predicted"/>
<accession>A0ABT6M6F4</accession>